<name>M7BS85_CHEMY</name>
<sequence length="380" mass="43761">MHEDFIKENDPQERLEKLKPQYLSTFINRYLEKDCCQRRARDFCERCLKPALAEHVNKRLGIRIVDDLSSSEKASGYRSRACFQLSVLQKLLEELDFDNYMKYINDYESFVKAAIRRDISDHYGNRESVEALEAEILSNIIKKVRGALEMPTDGGPSTVSDFVANLCRLLQKDLVIPRDSLEMILFQFTASADPSQFSADIRDSLSELEQNLASEFKAVNMEEKLSKLQVKPQDELFKRVFGCGTQCPFCGVPCEAEGPTHRKHFASAHRPQGLRRRSDHITKILGYSLCSSDVVSNALFSNSDTNGKLVPFRDYRQHYPDWLIQPDPSAEASDYWKFVFKEFKHQLARLYDTKPAHLPEDWGKLTKEQALESIKGMYSM</sequence>
<organism evidence="1 2">
    <name type="scientific">Chelonia mydas</name>
    <name type="common">Green sea-turtle</name>
    <name type="synonym">Chelonia agassizi</name>
    <dbReference type="NCBI Taxonomy" id="8469"/>
    <lineage>
        <taxon>Eukaryota</taxon>
        <taxon>Metazoa</taxon>
        <taxon>Chordata</taxon>
        <taxon>Craniata</taxon>
        <taxon>Vertebrata</taxon>
        <taxon>Euteleostomi</taxon>
        <taxon>Archelosauria</taxon>
        <taxon>Testudinata</taxon>
        <taxon>Testudines</taxon>
        <taxon>Cryptodira</taxon>
        <taxon>Durocryptodira</taxon>
        <taxon>Americhelydia</taxon>
        <taxon>Chelonioidea</taxon>
        <taxon>Cheloniidae</taxon>
        <taxon>Chelonia</taxon>
    </lineage>
</organism>
<reference evidence="2" key="1">
    <citation type="journal article" date="2013" name="Nat. Genet.">
        <title>The draft genomes of soft-shell turtle and green sea turtle yield insights into the development and evolution of the turtle-specific body plan.</title>
        <authorList>
            <person name="Wang Z."/>
            <person name="Pascual-Anaya J."/>
            <person name="Zadissa A."/>
            <person name="Li W."/>
            <person name="Niimura Y."/>
            <person name="Huang Z."/>
            <person name="Li C."/>
            <person name="White S."/>
            <person name="Xiong Z."/>
            <person name="Fang D."/>
            <person name="Wang B."/>
            <person name="Ming Y."/>
            <person name="Chen Y."/>
            <person name="Zheng Y."/>
            <person name="Kuraku S."/>
            <person name="Pignatelli M."/>
            <person name="Herrero J."/>
            <person name="Beal K."/>
            <person name="Nozawa M."/>
            <person name="Li Q."/>
            <person name="Wang J."/>
            <person name="Zhang H."/>
            <person name="Yu L."/>
            <person name="Shigenobu S."/>
            <person name="Wang J."/>
            <person name="Liu J."/>
            <person name="Flicek P."/>
            <person name="Searle S."/>
            <person name="Wang J."/>
            <person name="Kuratani S."/>
            <person name="Yin Y."/>
            <person name="Aken B."/>
            <person name="Zhang G."/>
            <person name="Irie N."/>
        </authorList>
    </citation>
    <scope>NUCLEOTIDE SEQUENCE [LARGE SCALE GENOMIC DNA]</scope>
</reference>
<dbReference type="PANTHER" id="PTHR14819">
    <property type="entry name" value="GTP-BINDING"/>
    <property type="match status" value="1"/>
</dbReference>
<dbReference type="Proteomes" id="UP000031443">
    <property type="component" value="Unassembled WGS sequence"/>
</dbReference>
<accession>M7BS85</accession>
<dbReference type="EMBL" id="KB503514">
    <property type="protein sequence ID" value="EMP40746.1"/>
    <property type="molecule type" value="Genomic_DNA"/>
</dbReference>
<evidence type="ECO:0000313" key="1">
    <source>
        <dbReference type="EMBL" id="EMP40746.1"/>
    </source>
</evidence>
<dbReference type="PANTHER" id="PTHR14819:SF9">
    <property type="entry name" value="UP-REGULATOR OF CELL PROLIFERATION-LIKE"/>
    <property type="match status" value="1"/>
</dbReference>
<evidence type="ECO:0000313" key="2">
    <source>
        <dbReference type="Proteomes" id="UP000031443"/>
    </source>
</evidence>
<gene>
    <name evidence="1" type="ORF">UY3_02018</name>
</gene>
<dbReference type="AlphaFoldDB" id="M7BS85"/>
<dbReference type="InterPro" id="IPR052986">
    <property type="entry name" value="VLIG_GTPase"/>
</dbReference>
<dbReference type="STRING" id="8469.M7BS85"/>
<protein>
    <submittedName>
        <fullName evidence="1">Interferon-induced very large GTPase 1</fullName>
    </submittedName>
</protein>
<proteinExistence type="predicted"/>
<keyword evidence="2" id="KW-1185">Reference proteome</keyword>